<dbReference type="Pfam" id="PF13740">
    <property type="entry name" value="ACT_6"/>
    <property type="match status" value="1"/>
</dbReference>
<dbReference type="EMBL" id="JAUSUR010000001">
    <property type="protein sequence ID" value="MDQ0359857.1"/>
    <property type="molecule type" value="Genomic_DNA"/>
</dbReference>
<gene>
    <name evidence="3" type="ORF">J2S15_000588</name>
</gene>
<dbReference type="InterPro" id="IPR022986">
    <property type="entry name" value="UPF0237_ACT"/>
</dbReference>
<dbReference type="PANTHER" id="PTHR34875">
    <property type="entry name" value="UPF0237 PROTEIN MJ1558"/>
    <property type="match status" value="1"/>
</dbReference>
<name>A0ABU0DZ02_9FIRM</name>
<dbReference type="InterPro" id="IPR050990">
    <property type="entry name" value="UPF0237/GcvR_regulator"/>
</dbReference>
<feature type="domain" description="ACT" evidence="2">
    <location>
        <begin position="4"/>
        <end position="78"/>
    </location>
</feature>
<dbReference type="RefSeq" id="WP_307405322.1">
    <property type="nucleotide sequence ID" value="NZ_JAUSUR010000001.1"/>
</dbReference>
<comment type="caution">
    <text evidence="3">The sequence shown here is derived from an EMBL/GenBank/DDBJ whole genome shotgun (WGS) entry which is preliminary data.</text>
</comment>
<evidence type="ECO:0000259" key="2">
    <source>
        <dbReference type="PROSITE" id="PS51671"/>
    </source>
</evidence>
<sequence>MKAVVSVIGKDGVGIMSNVSTKCAEVKANIVDVSQTIMQEMFCMVMLVEIDKLDVEYTSFVDEMEAYGKSLGLTIHVMHEDIFNSMHTI</sequence>
<dbReference type="Gene3D" id="3.30.70.260">
    <property type="match status" value="1"/>
</dbReference>
<dbReference type="InterPro" id="IPR002912">
    <property type="entry name" value="ACT_dom"/>
</dbReference>
<evidence type="ECO:0000256" key="1">
    <source>
        <dbReference type="HAMAP-Rule" id="MF_01054"/>
    </source>
</evidence>
<dbReference type="Proteomes" id="UP001230220">
    <property type="component" value="Unassembled WGS sequence"/>
</dbReference>
<dbReference type="PANTHER" id="PTHR34875:SF6">
    <property type="entry name" value="UPF0237 PROTEIN MJ1558"/>
    <property type="match status" value="1"/>
</dbReference>
<evidence type="ECO:0000313" key="3">
    <source>
        <dbReference type="EMBL" id="MDQ0359857.1"/>
    </source>
</evidence>
<keyword evidence="4" id="KW-1185">Reference proteome</keyword>
<comment type="similarity">
    <text evidence="1">Belongs to the UPF0237 family.</text>
</comment>
<proteinExistence type="inferred from homology"/>
<evidence type="ECO:0000313" key="4">
    <source>
        <dbReference type="Proteomes" id="UP001230220"/>
    </source>
</evidence>
<protein>
    <recommendedName>
        <fullName evidence="1">UPF0237 protein J2S15_000588</fullName>
    </recommendedName>
</protein>
<dbReference type="CDD" id="cd04872">
    <property type="entry name" value="ACT_1ZPV"/>
    <property type="match status" value="1"/>
</dbReference>
<dbReference type="SUPFAM" id="SSF55021">
    <property type="entry name" value="ACT-like"/>
    <property type="match status" value="1"/>
</dbReference>
<dbReference type="InterPro" id="IPR045865">
    <property type="entry name" value="ACT-like_dom_sf"/>
</dbReference>
<accession>A0ABU0DZ02</accession>
<dbReference type="PROSITE" id="PS51671">
    <property type="entry name" value="ACT"/>
    <property type="match status" value="1"/>
</dbReference>
<reference evidence="3 4" key="1">
    <citation type="submission" date="2023-07" db="EMBL/GenBank/DDBJ databases">
        <title>Genomic Encyclopedia of Type Strains, Phase IV (KMG-IV): sequencing the most valuable type-strain genomes for metagenomic binning, comparative biology and taxonomic classification.</title>
        <authorList>
            <person name="Goeker M."/>
        </authorList>
    </citation>
    <scope>NUCLEOTIDE SEQUENCE [LARGE SCALE GENOMIC DNA]</scope>
    <source>
        <strain evidence="3 4">DSM 16784</strain>
    </source>
</reference>
<dbReference type="HAMAP" id="MF_01054">
    <property type="entry name" value="UPF0237"/>
    <property type="match status" value="1"/>
</dbReference>
<dbReference type="NCBIfam" id="NF001220">
    <property type="entry name" value="PRK00194.1"/>
    <property type="match status" value="1"/>
</dbReference>
<organism evidence="3 4">
    <name type="scientific">Breznakia pachnodae</name>
    <dbReference type="NCBI Taxonomy" id="265178"/>
    <lineage>
        <taxon>Bacteria</taxon>
        <taxon>Bacillati</taxon>
        <taxon>Bacillota</taxon>
        <taxon>Erysipelotrichia</taxon>
        <taxon>Erysipelotrichales</taxon>
        <taxon>Erysipelotrichaceae</taxon>
        <taxon>Breznakia</taxon>
    </lineage>
</organism>